<feature type="compositionally biased region" description="Polar residues" evidence="1">
    <location>
        <begin position="51"/>
        <end position="62"/>
    </location>
</feature>
<accession>A0A4Q2V6G0</accession>
<dbReference type="AlphaFoldDB" id="A0A4Q2V6G0"/>
<name>A0A4Q2V6G0_FUSOX</name>
<evidence type="ECO:0000313" key="3">
    <source>
        <dbReference type="Proteomes" id="UP000290540"/>
    </source>
</evidence>
<reference evidence="2 3" key="1">
    <citation type="submission" date="2016-12" db="EMBL/GenBank/DDBJ databases">
        <title>Draft genome sequence of Fusarium oxysporum causing rot on Narcissus.</title>
        <authorList>
            <person name="Armitage A.D."/>
            <person name="Taylor A."/>
            <person name="Clarkson J.P."/>
            <person name="Harrison R.J."/>
            <person name="Jackson A.C."/>
        </authorList>
    </citation>
    <scope>NUCLEOTIDE SEQUENCE [LARGE SCALE GENOMIC DNA]</scope>
    <source>
        <strain evidence="2 3">N139</strain>
    </source>
</reference>
<proteinExistence type="predicted"/>
<evidence type="ECO:0000256" key="1">
    <source>
        <dbReference type="SAM" id="MobiDB-lite"/>
    </source>
</evidence>
<dbReference type="Proteomes" id="UP000290540">
    <property type="component" value="Unassembled WGS sequence"/>
</dbReference>
<comment type="caution">
    <text evidence="2">The sequence shown here is derived from an EMBL/GenBank/DDBJ whole genome shotgun (WGS) entry which is preliminary data.</text>
</comment>
<organism evidence="2 3">
    <name type="scientific">Fusarium oxysporum f. sp. narcissi</name>
    <dbReference type="NCBI Taxonomy" id="451672"/>
    <lineage>
        <taxon>Eukaryota</taxon>
        <taxon>Fungi</taxon>
        <taxon>Dikarya</taxon>
        <taxon>Ascomycota</taxon>
        <taxon>Pezizomycotina</taxon>
        <taxon>Sordariomycetes</taxon>
        <taxon>Hypocreomycetidae</taxon>
        <taxon>Hypocreales</taxon>
        <taxon>Nectriaceae</taxon>
        <taxon>Fusarium</taxon>
        <taxon>Fusarium oxysporum species complex</taxon>
    </lineage>
</organism>
<dbReference type="EMBL" id="MQTW01000509">
    <property type="protein sequence ID" value="RYC79803.1"/>
    <property type="molecule type" value="Genomic_DNA"/>
</dbReference>
<feature type="region of interest" description="Disordered" evidence="1">
    <location>
        <begin position="43"/>
        <end position="70"/>
    </location>
</feature>
<evidence type="ECO:0000313" key="2">
    <source>
        <dbReference type="EMBL" id="RYC79803.1"/>
    </source>
</evidence>
<sequence length="70" mass="7101">MNPGCGPEDLFPSWLLDGGSAPKSSWAAAAAAAAPLKSLAHDFPADRAVPNRTQGSSTQQHASLGDHTGC</sequence>
<protein>
    <submittedName>
        <fullName evidence="2">Uncharacterized protein</fullName>
    </submittedName>
</protein>
<gene>
    <name evidence="2" type="ORF">BFJ63_vAg17311</name>
</gene>